<dbReference type="AlphaFoldDB" id="A0A840Z1J5"/>
<reference evidence="2 3" key="1">
    <citation type="submission" date="2020-08" db="EMBL/GenBank/DDBJ databases">
        <title>Genomic Encyclopedia of Type Strains, Phase IV (KMG-IV): sequencing the most valuable type-strain genomes for metagenomic binning, comparative biology and taxonomic classification.</title>
        <authorList>
            <person name="Goeker M."/>
        </authorList>
    </citation>
    <scope>NUCLEOTIDE SEQUENCE [LARGE SCALE GENOMIC DNA]</scope>
    <source>
        <strain evidence="2 3">DSM 27203</strain>
    </source>
</reference>
<dbReference type="InterPro" id="IPR013154">
    <property type="entry name" value="ADH-like_N"/>
</dbReference>
<gene>
    <name evidence="2" type="ORF">FHR23_002814</name>
</gene>
<dbReference type="InterPro" id="IPR020843">
    <property type="entry name" value="ER"/>
</dbReference>
<dbReference type="EMBL" id="JACIJI010000006">
    <property type="protein sequence ID" value="MBB5719858.1"/>
    <property type="molecule type" value="Genomic_DNA"/>
</dbReference>
<dbReference type="SMART" id="SM00829">
    <property type="entry name" value="PKS_ER"/>
    <property type="match status" value="1"/>
</dbReference>
<comment type="caution">
    <text evidence="2">The sequence shown here is derived from an EMBL/GenBank/DDBJ whole genome shotgun (WGS) entry which is preliminary data.</text>
</comment>
<accession>A0A840Z1J5</accession>
<dbReference type="SUPFAM" id="SSF51735">
    <property type="entry name" value="NAD(P)-binding Rossmann-fold domains"/>
    <property type="match status" value="1"/>
</dbReference>
<dbReference type="InterPro" id="IPR011032">
    <property type="entry name" value="GroES-like_sf"/>
</dbReference>
<proteinExistence type="predicted"/>
<dbReference type="PANTHER" id="PTHR45348">
    <property type="entry name" value="HYPOTHETICAL OXIDOREDUCTASE (EUROFUNG)"/>
    <property type="match status" value="1"/>
</dbReference>
<dbReference type="Pfam" id="PF08240">
    <property type="entry name" value="ADH_N"/>
    <property type="match status" value="1"/>
</dbReference>
<feature type="domain" description="Enoyl reductase (ER)" evidence="1">
    <location>
        <begin position="15"/>
        <end position="372"/>
    </location>
</feature>
<dbReference type="CDD" id="cd08249">
    <property type="entry name" value="enoyl_reductase_like"/>
    <property type="match status" value="1"/>
</dbReference>
<dbReference type="SUPFAM" id="SSF50129">
    <property type="entry name" value="GroES-like"/>
    <property type="match status" value="1"/>
</dbReference>
<organism evidence="2 3">
    <name type="scientific">Stakelama sediminis</name>
    <dbReference type="NCBI Taxonomy" id="463200"/>
    <lineage>
        <taxon>Bacteria</taxon>
        <taxon>Pseudomonadati</taxon>
        <taxon>Pseudomonadota</taxon>
        <taxon>Alphaproteobacteria</taxon>
        <taxon>Sphingomonadales</taxon>
        <taxon>Sphingomonadaceae</taxon>
        <taxon>Stakelama</taxon>
    </lineage>
</organism>
<protein>
    <submittedName>
        <fullName evidence="2">NADPH:quinone reductase-like Zn-dependent oxidoreductase</fullName>
    </submittedName>
</protein>
<dbReference type="InterPro" id="IPR036291">
    <property type="entry name" value="NAD(P)-bd_dom_sf"/>
</dbReference>
<evidence type="ECO:0000259" key="1">
    <source>
        <dbReference type="SMART" id="SM00829"/>
    </source>
</evidence>
<dbReference type="PANTHER" id="PTHR45348:SF2">
    <property type="entry name" value="ZINC-TYPE ALCOHOL DEHYDROGENASE-LIKE PROTEIN C2E1P3.01"/>
    <property type="match status" value="1"/>
</dbReference>
<name>A0A840Z1J5_9SPHN</name>
<sequence length="374" mass="38953">MTMPTNQAMWLPAKGARLQLAAAPMPIAGPGQIVVRAAAIAINPVDWIVQRMGGLGFPWLRYPMVLGWDVVGEVTAIGEDVTQIAVGDRVVGLAVGQDKAVNDSAEGGFQHYVRLRESMTAPIPPTLSWEQAAVLPLGIATAACALFQKQHLALAHPSAPPSPIGKTVLIWGASTSVGSNAVQLAVAAGYEVIATASPRNHAFVQQLGAEAVYDYRSPTVVRDLVEAMNGRELAGAVAIGAGSALPCVAVAGGCAGDKAVAMVSPPVSFDQAPLSKGRTTYLLRTMPRVVVGMLATILRARGRGVRTGFVNGVTLLHDEVGPMIFNEFLPAALTSGRLRPAPNPQIAGHGLSAIPDALDRQRRGVSNGKIVVTL</sequence>
<evidence type="ECO:0000313" key="3">
    <source>
        <dbReference type="Proteomes" id="UP000554342"/>
    </source>
</evidence>
<dbReference type="Proteomes" id="UP000554342">
    <property type="component" value="Unassembled WGS sequence"/>
</dbReference>
<dbReference type="GO" id="GO:0016651">
    <property type="term" value="F:oxidoreductase activity, acting on NAD(P)H"/>
    <property type="evidence" value="ECO:0007669"/>
    <property type="project" value="InterPro"/>
</dbReference>
<evidence type="ECO:0000313" key="2">
    <source>
        <dbReference type="EMBL" id="MBB5719858.1"/>
    </source>
</evidence>
<dbReference type="Gene3D" id="3.40.50.720">
    <property type="entry name" value="NAD(P)-binding Rossmann-like Domain"/>
    <property type="match status" value="1"/>
</dbReference>
<keyword evidence="3" id="KW-1185">Reference proteome</keyword>
<dbReference type="Gene3D" id="3.90.180.10">
    <property type="entry name" value="Medium-chain alcohol dehydrogenases, catalytic domain"/>
    <property type="match status" value="1"/>
</dbReference>
<dbReference type="InterPro" id="IPR047122">
    <property type="entry name" value="Trans-enoyl_RdTase-like"/>
</dbReference>